<protein>
    <submittedName>
        <fullName evidence="1">Uncharacterized protein</fullName>
    </submittedName>
</protein>
<dbReference type="Proteomes" id="UP000217790">
    <property type="component" value="Unassembled WGS sequence"/>
</dbReference>
<name>A0A2H3D754_ARMGA</name>
<sequence>MFDAVDRIGCNVIASPKAELDATCISILLPILPTWTSKNAHLIYTHHCASQYLPCSTSILGSEVSSPPTPHLRDLVFGTNASWPRRCESFSRQDPLAVYLSCHTCTFFAH</sequence>
<organism evidence="1 2">
    <name type="scientific">Armillaria gallica</name>
    <name type="common">Bulbous honey fungus</name>
    <name type="synonym">Armillaria bulbosa</name>
    <dbReference type="NCBI Taxonomy" id="47427"/>
    <lineage>
        <taxon>Eukaryota</taxon>
        <taxon>Fungi</taxon>
        <taxon>Dikarya</taxon>
        <taxon>Basidiomycota</taxon>
        <taxon>Agaricomycotina</taxon>
        <taxon>Agaricomycetes</taxon>
        <taxon>Agaricomycetidae</taxon>
        <taxon>Agaricales</taxon>
        <taxon>Marasmiineae</taxon>
        <taxon>Physalacriaceae</taxon>
        <taxon>Armillaria</taxon>
    </lineage>
</organism>
<dbReference type="InParanoid" id="A0A2H3D754"/>
<evidence type="ECO:0000313" key="1">
    <source>
        <dbReference type="EMBL" id="PBK89940.1"/>
    </source>
</evidence>
<proteinExistence type="predicted"/>
<dbReference type="AlphaFoldDB" id="A0A2H3D754"/>
<evidence type="ECO:0000313" key="2">
    <source>
        <dbReference type="Proteomes" id="UP000217790"/>
    </source>
</evidence>
<accession>A0A2H3D754</accession>
<gene>
    <name evidence="1" type="ORF">ARMGADRAFT_321925</name>
</gene>
<keyword evidence="2" id="KW-1185">Reference proteome</keyword>
<dbReference type="EMBL" id="KZ293667">
    <property type="protein sequence ID" value="PBK89940.1"/>
    <property type="molecule type" value="Genomic_DNA"/>
</dbReference>
<reference evidence="2" key="1">
    <citation type="journal article" date="2017" name="Nat. Ecol. Evol.">
        <title>Genome expansion and lineage-specific genetic innovations in the forest pathogenic fungi Armillaria.</title>
        <authorList>
            <person name="Sipos G."/>
            <person name="Prasanna A.N."/>
            <person name="Walter M.C."/>
            <person name="O'Connor E."/>
            <person name="Balint B."/>
            <person name="Krizsan K."/>
            <person name="Kiss B."/>
            <person name="Hess J."/>
            <person name="Varga T."/>
            <person name="Slot J."/>
            <person name="Riley R."/>
            <person name="Boka B."/>
            <person name="Rigling D."/>
            <person name="Barry K."/>
            <person name="Lee J."/>
            <person name="Mihaltcheva S."/>
            <person name="LaButti K."/>
            <person name="Lipzen A."/>
            <person name="Waldron R."/>
            <person name="Moloney N.M."/>
            <person name="Sperisen C."/>
            <person name="Kredics L."/>
            <person name="Vagvoelgyi C."/>
            <person name="Patrignani A."/>
            <person name="Fitzpatrick D."/>
            <person name="Nagy I."/>
            <person name="Doyle S."/>
            <person name="Anderson J.B."/>
            <person name="Grigoriev I.V."/>
            <person name="Gueldener U."/>
            <person name="Muensterkoetter M."/>
            <person name="Nagy L.G."/>
        </authorList>
    </citation>
    <scope>NUCLEOTIDE SEQUENCE [LARGE SCALE GENOMIC DNA]</scope>
    <source>
        <strain evidence="2">Ar21-2</strain>
    </source>
</reference>